<dbReference type="Proteomes" id="UP000295252">
    <property type="component" value="Unassembled WGS sequence"/>
</dbReference>
<evidence type="ECO:0000313" key="9">
    <source>
        <dbReference type="Proteomes" id="UP000295252"/>
    </source>
</evidence>
<dbReference type="GO" id="GO:0016020">
    <property type="term" value="C:membrane"/>
    <property type="evidence" value="ECO:0007669"/>
    <property type="project" value="UniProtKB-SubCell"/>
</dbReference>
<dbReference type="EMBL" id="HG740097">
    <property type="protein sequence ID" value="CDP20225.1"/>
    <property type="molecule type" value="Genomic_DNA"/>
</dbReference>
<evidence type="ECO:0000256" key="4">
    <source>
        <dbReference type="ARBA" id="ARBA00023136"/>
    </source>
</evidence>
<dbReference type="GO" id="GO:0055088">
    <property type="term" value="P:lipid homeostasis"/>
    <property type="evidence" value="ECO:0007669"/>
    <property type="project" value="TreeGrafter"/>
</dbReference>
<keyword evidence="2 5" id="KW-0812">Transmembrane</keyword>
<dbReference type="PANTHER" id="PTHR13439:SF62">
    <property type="entry name" value="TRANSMEMBRANE PROTEIN 56-LIKE"/>
    <property type="match status" value="1"/>
</dbReference>
<feature type="domain" description="TLC" evidence="7">
    <location>
        <begin position="1"/>
        <end position="145"/>
    </location>
</feature>
<evidence type="ECO:0000256" key="6">
    <source>
        <dbReference type="SAM" id="Phobius"/>
    </source>
</evidence>
<dbReference type="InterPro" id="IPR006634">
    <property type="entry name" value="TLC-dom"/>
</dbReference>
<dbReference type="AlphaFoldDB" id="A0A068VHF3"/>
<keyword evidence="3 6" id="KW-1133">Transmembrane helix</keyword>
<dbReference type="InParanoid" id="A0A068VHF3"/>
<dbReference type="OMA" id="QWADIRE"/>
<accession>A0A068VHF3</accession>
<dbReference type="GO" id="GO:0005783">
    <property type="term" value="C:endoplasmic reticulum"/>
    <property type="evidence" value="ECO:0007669"/>
    <property type="project" value="TreeGrafter"/>
</dbReference>
<feature type="transmembrane region" description="Helical" evidence="6">
    <location>
        <begin position="20"/>
        <end position="36"/>
    </location>
</feature>
<organism evidence="8 9">
    <name type="scientific">Coffea canephora</name>
    <name type="common">Robusta coffee</name>
    <dbReference type="NCBI Taxonomy" id="49390"/>
    <lineage>
        <taxon>Eukaryota</taxon>
        <taxon>Viridiplantae</taxon>
        <taxon>Streptophyta</taxon>
        <taxon>Embryophyta</taxon>
        <taxon>Tracheophyta</taxon>
        <taxon>Spermatophyta</taxon>
        <taxon>Magnoliopsida</taxon>
        <taxon>eudicotyledons</taxon>
        <taxon>Gunneridae</taxon>
        <taxon>Pentapetalae</taxon>
        <taxon>asterids</taxon>
        <taxon>lamiids</taxon>
        <taxon>Gentianales</taxon>
        <taxon>Rubiaceae</taxon>
        <taxon>Ixoroideae</taxon>
        <taxon>Gardenieae complex</taxon>
        <taxon>Bertiereae - Coffeeae clade</taxon>
        <taxon>Coffeeae</taxon>
        <taxon>Coffea</taxon>
    </lineage>
</organism>
<name>A0A068VHF3_COFCA</name>
<dbReference type="STRING" id="49390.A0A068VHF3"/>
<evidence type="ECO:0000256" key="1">
    <source>
        <dbReference type="ARBA" id="ARBA00004141"/>
    </source>
</evidence>
<evidence type="ECO:0000256" key="5">
    <source>
        <dbReference type="PROSITE-ProRule" id="PRU00205"/>
    </source>
</evidence>
<feature type="non-terminal residue" evidence="8">
    <location>
        <position position="1"/>
    </location>
</feature>
<feature type="transmembrane region" description="Helical" evidence="6">
    <location>
        <begin position="113"/>
        <end position="133"/>
    </location>
</feature>
<keyword evidence="9" id="KW-1185">Reference proteome</keyword>
<dbReference type="Pfam" id="PF03798">
    <property type="entry name" value="TRAM_LAG1_CLN8"/>
    <property type="match status" value="1"/>
</dbReference>
<dbReference type="Gramene" id="CDP20225">
    <property type="protein sequence ID" value="CDP20225"/>
    <property type="gene ID" value="GSCOC_T00013800001"/>
</dbReference>
<evidence type="ECO:0000256" key="3">
    <source>
        <dbReference type="ARBA" id="ARBA00022989"/>
    </source>
</evidence>
<evidence type="ECO:0000256" key="2">
    <source>
        <dbReference type="ARBA" id="ARBA00022692"/>
    </source>
</evidence>
<evidence type="ECO:0000313" key="8">
    <source>
        <dbReference type="EMBL" id="CDP20225.1"/>
    </source>
</evidence>
<comment type="subcellular location">
    <subcellularLocation>
        <location evidence="1">Membrane</location>
        <topology evidence="1">Multi-pass membrane protein</topology>
    </subcellularLocation>
</comment>
<sequence>SLSLSLSYTHTHRHTQTLEYIVHHSLFGVSVAYFVFTGKGQLYIFMVLISEMTTPEINMRWHLDVSGLKRSNAYLINGLFIFFGWLMARILLFVYMFHHVYIHYSQVIQMHSVGYFLVFVVPCALSIMNLMWFGKIIKGLIKMLAKKQ</sequence>
<feature type="transmembrane region" description="Helical" evidence="6">
    <location>
        <begin position="79"/>
        <end position="101"/>
    </location>
</feature>
<proteinExistence type="predicted"/>
<evidence type="ECO:0000259" key="7">
    <source>
        <dbReference type="PROSITE" id="PS50922"/>
    </source>
</evidence>
<dbReference type="PROSITE" id="PS50922">
    <property type="entry name" value="TLC"/>
    <property type="match status" value="1"/>
</dbReference>
<reference evidence="9" key="1">
    <citation type="journal article" date="2014" name="Science">
        <title>The coffee genome provides insight into the convergent evolution of caffeine biosynthesis.</title>
        <authorList>
            <person name="Denoeud F."/>
            <person name="Carretero-Paulet L."/>
            <person name="Dereeper A."/>
            <person name="Droc G."/>
            <person name="Guyot R."/>
            <person name="Pietrella M."/>
            <person name="Zheng C."/>
            <person name="Alberti A."/>
            <person name="Anthony F."/>
            <person name="Aprea G."/>
            <person name="Aury J.M."/>
            <person name="Bento P."/>
            <person name="Bernard M."/>
            <person name="Bocs S."/>
            <person name="Campa C."/>
            <person name="Cenci A."/>
            <person name="Combes M.C."/>
            <person name="Crouzillat D."/>
            <person name="Da Silva C."/>
            <person name="Daddiego L."/>
            <person name="De Bellis F."/>
            <person name="Dussert S."/>
            <person name="Garsmeur O."/>
            <person name="Gayraud T."/>
            <person name="Guignon V."/>
            <person name="Jahn K."/>
            <person name="Jamilloux V."/>
            <person name="Joet T."/>
            <person name="Labadie K."/>
            <person name="Lan T."/>
            <person name="Leclercq J."/>
            <person name="Lepelley M."/>
            <person name="Leroy T."/>
            <person name="Li L.T."/>
            <person name="Librado P."/>
            <person name="Lopez L."/>
            <person name="Munoz A."/>
            <person name="Noel B."/>
            <person name="Pallavicini A."/>
            <person name="Perrotta G."/>
            <person name="Poncet V."/>
            <person name="Pot D."/>
            <person name="Priyono X."/>
            <person name="Rigoreau M."/>
            <person name="Rouard M."/>
            <person name="Rozas J."/>
            <person name="Tranchant-Dubreuil C."/>
            <person name="VanBuren R."/>
            <person name="Zhang Q."/>
            <person name="Andrade A.C."/>
            <person name="Argout X."/>
            <person name="Bertrand B."/>
            <person name="de Kochko A."/>
            <person name="Graziosi G."/>
            <person name="Henry R.J."/>
            <person name="Jayarama X."/>
            <person name="Ming R."/>
            <person name="Nagai C."/>
            <person name="Rounsley S."/>
            <person name="Sankoff D."/>
            <person name="Giuliano G."/>
            <person name="Albert V.A."/>
            <person name="Wincker P."/>
            <person name="Lashermes P."/>
        </authorList>
    </citation>
    <scope>NUCLEOTIDE SEQUENCE [LARGE SCALE GENOMIC DNA]</scope>
    <source>
        <strain evidence="9">cv. DH200-94</strain>
    </source>
</reference>
<dbReference type="OrthoDB" id="10266980at2759"/>
<protein>
    <submittedName>
        <fullName evidence="8">DH200=94 genomic scaffold, scaffold_1013</fullName>
    </submittedName>
</protein>
<dbReference type="PANTHER" id="PTHR13439">
    <property type="entry name" value="CT120 PROTEIN"/>
    <property type="match status" value="1"/>
</dbReference>
<dbReference type="InterPro" id="IPR050846">
    <property type="entry name" value="TLCD"/>
</dbReference>
<gene>
    <name evidence="8" type="ORF">GSCOC_T00013800001</name>
</gene>
<keyword evidence="4 5" id="KW-0472">Membrane</keyword>
<dbReference type="PhylomeDB" id="A0A068VHF3"/>